<feature type="transmembrane region" description="Helical" evidence="1">
    <location>
        <begin position="29"/>
        <end position="52"/>
    </location>
</feature>
<dbReference type="RefSeq" id="WP_058117845.1">
    <property type="nucleotide sequence ID" value="NZ_CP011307.1"/>
</dbReference>
<dbReference type="Pfam" id="PF13347">
    <property type="entry name" value="MFS_2"/>
    <property type="match status" value="1"/>
</dbReference>
<feature type="transmembrane region" description="Helical" evidence="1">
    <location>
        <begin position="116"/>
        <end position="142"/>
    </location>
</feature>
<dbReference type="GO" id="GO:0008643">
    <property type="term" value="P:carbohydrate transport"/>
    <property type="evidence" value="ECO:0007669"/>
    <property type="project" value="InterPro"/>
</dbReference>
<feature type="transmembrane region" description="Helical" evidence="1">
    <location>
        <begin position="191"/>
        <end position="212"/>
    </location>
</feature>
<feature type="transmembrane region" description="Helical" evidence="1">
    <location>
        <begin position="322"/>
        <end position="340"/>
    </location>
</feature>
<dbReference type="PANTHER" id="PTHR11328">
    <property type="entry name" value="MAJOR FACILITATOR SUPERFAMILY DOMAIN-CONTAINING PROTEIN"/>
    <property type="match status" value="1"/>
</dbReference>
<gene>
    <name evidence="2" type="ORF">IB211_01878c</name>
</gene>
<reference evidence="3" key="2">
    <citation type="submission" date="2015-04" db="EMBL/GenBank/DDBJ databases">
        <title>A butyrogenic pathway from the amino acid lysine in a human gut commensal.</title>
        <authorList>
            <person name="de Vos W.M."/>
            <person name="Bui N.T.P."/>
            <person name="Plugge C.M."/>
            <person name="Ritari J."/>
        </authorList>
    </citation>
    <scope>NUCLEOTIDE SEQUENCE [LARGE SCALE GENOMIC DNA]</scope>
    <source>
        <strain evidence="3">AF211</strain>
    </source>
</reference>
<feature type="transmembrane region" description="Helical" evidence="1">
    <location>
        <begin position="269"/>
        <end position="286"/>
    </location>
</feature>
<evidence type="ECO:0000256" key="1">
    <source>
        <dbReference type="SAM" id="Phobius"/>
    </source>
</evidence>
<feature type="transmembrane region" description="Helical" evidence="1">
    <location>
        <begin position="387"/>
        <end position="414"/>
    </location>
</feature>
<dbReference type="KEGG" id="ibu:IB211_01878c"/>
<dbReference type="Gene3D" id="1.20.1250.20">
    <property type="entry name" value="MFS general substrate transporter like domains"/>
    <property type="match status" value="2"/>
</dbReference>
<protein>
    <recommendedName>
        <fullName evidence="4">GPH family glycoside/pentoside/hexuronide:cation symporter</fullName>
    </recommendedName>
</protein>
<dbReference type="SUPFAM" id="SSF103473">
    <property type="entry name" value="MFS general substrate transporter"/>
    <property type="match status" value="2"/>
</dbReference>
<reference evidence="2 3" key="1">
    <citation type="journal article" date="2015" name="Nat. Commun.">
        <title>Production of butyrate from lysine and the Amadori product fructoselysine by a human gut commensal.</title>
        <authorList>
            <person name="Bui T.P."/>
            <person name="Ritari J."/>
            <person name="Boeren S."/>
            <person name="de Waard P."/>
            <person name="Plugge C.M."/>
            <person name="de Vos W.M."/>
        </authorList>
    </citation>
    <scope>NUCLEOTIDE SEQUENCE [LARGE SCALE GENOMIC DNA]</scope>
    <source>
        <strain evidence="2 3">AF211</strain>
    </source>
</reference>
<feature type="transmembrane region" description="Helical" evidence="1">
    <location>
        <begin position="58"/>
        <end position="75"/>
    </location>
</feature>
<dbReference type="InterPro" id="IPR039672">
    <property type="entry name" value="MFS_2"/>
</dbReference>
<feature type="transmembrane region" description="Helical" evidence="1">
    <location>
        <begin position="87"/>
        <end position="104"/>
    </location>
</feature>
<dbReference type="AlphaFoldDB" id="A0A0S2W4J1"/>
<feature type="transmembrane region" description="Helical" evidence="1">
    <location>
        <begin position="346"/>
        <end position="366"/>
    </location>
</feature>
<keyword evidence="1" id="KW-0812">Transmembrane</keyword>
<organism evidence="2 3">
    <name type="scientific">Intestinimonas butyriciproducens</name>
    <dbReference type="NCBI Taxonomy" id="1297617"/>
    <lineage>
        <taxon>Bacteria</taxon>
        <taxon>Bacillati</taxon>
        <taxon>Bacillota</taxon>
        <taxon>Clostridia</taxon>
        <taxon>Eubacteriales</taxon>
        <taxon>Intestinimonas</taxon>
    </lineage>
</organism>
<keyword evidence="1" id="KW-1133">Transmembrane helix</keyword>
<feature type="transmembrane region" description="Helical" evidence="1">
    <location>
        <begin position="434"/>
        <end position="453"/>
    </location>
</feature>
<dbReference type="GO" id="GO:0005886">
    <property type="term" value="C:plasma membrane"/>
    <property type="evidence" value="ECO:0007669"/>
    <property type="project" value="TreeGrafter"/>
</dbReference>
<sequence length="468" mass="50233">MAFSTSQKEKIYSPKHFAMSLGRVASTQYLTGLTVPYTTLFLTTMVGIPAAVYGTINTVNTIIGVLLIPIVAFLLQRLKLPWGKARSFMYISGLIGCIFIVLLFTDVGMANGMAKYIVYGVFLVCMHSFYNPASSACYVLFANMAESTDERADASAVQVQCANVYKVVMSAVMVPIITTFAAVTGSEKLGYTGYAIVAAAIIYLFFVIFANAGRPYDPSDKDIRNGMVSKAPPIAAKQEGAKVPVVELVRSLFTVGPLSLISSKLLRDMANFCIGGMVAFYYTYVAQNLAMMGVYLSISAIVCMLGAFACPVINKFIGPKKTYLLGTALHGCAVLLAYFLGQNAYLFTALLCVVQFGYGLAGALETGLYADAVDYTILKRGTNTRPFLMTCLTVPGKVSSMASPAVLGFGLAFIGFDKTNVTEAAAAGIRGLLSGLPGILIVVAFVLFLLFPVTKEKLQALREEKARQ</sequence>
<feature type="transmembrane region" description="Helical" evidence="1">
    <location>
        <begin position="163"/>
        <end position="185"/>
    </location>
</feature>
<accession>A0A0S2W4J1</accession>
<dbReference type="EMBL" id="CP011307">
    <property type="protein sequence ID" value="ALP94269.1"/>
    <property type="molecule type" value="Genomic_DNA"/>
</dbReference>
<keyword evidence="3" id="KW-1185">Reference proteome</keyword>
<evidence type="ECO:0000313" key="2">
    <source>
        <dbReference type="EMBL" id="ALP94269.1"/>
    </source>
</evidence>
<feature type="transmembrane region" description="Helical" evidence="1">
    <location>
        <begin position="292"/>
        <end position="310"/>
    </location>
</feature>
<dbReference type="GO" id="GO:0015293">
    <property type="term" value="F:symporter activity"/>
    <property type="evidence" value="ECO:0007669"/>
    <property type="project" value="InterPro"/>
</dbReference>
<dbReference type="InterPro" id="IPR036259">
    <property type="entry name" value="MFS_trans_sf"/>
</dbReference>
<dbReference type="Proteomes" id="UP000064844">
    <property type="component" value="Chromosome"/>
</dbReference>
<evidence type="ECO:0000313" key="3">
    <source>
        <dbReference type="Proteomes" id="UP000064844"/>
    </source>
</evidence>
<keyword evidence="1" id="KW-0472">Membrane</keyword>
<dbReference type="PANTHER" id="PTHR11328:SF24">
    <property type="entry name" value="MAJOR FACILITATOR SUPERFAMILY (MFS) PROFILE DOMAIN-CONTAINING PROTEIN"/>
    <property type="match status" value="1"/>
</dbReference>
<proteinExistence type="predicted"/>
<dbReference type="STRING" id="1297617.IB211_01878c"/>
<evidence type="ECO:0008006" key="4">
    <source>
        <dbReference type="Google" id="ProtNLM"/>
    </source>
</evidence>
<name>A0A0S2W4J1_9FIRM</name>